<dbReference type="GO" id="GO:0005886">
    <property type="term" value="C:plasma membrane"/>
    <property type="evidence" value="ECO:0007669"/>
    <property type="project" value="UniProtKB-SubCell"/>
</dbReference>
<dbReference type="GO" id="GO:0015833">
    <property type="term" value="P:peptide transport"/>
    <property type="evidence" value="ECO:0007669"/>
    <property type="project" value="InterPro"/>
</dbReference>
<dbReference type="SUPFAM" id="SSF52540">
    <property type="entry name" value="P-loop containing nucleoside triphosphate hydrolases"/>
    <property type="match status" value="2"/>
</dbReference>
<dbReference type="GO" id="GO:0016887">
    <property type="term" value="F:ATP hydrolysis activity"/>
    <property type="evidence" value="ECO:0007669"/>
    <property type="project" value="InterPro"/>
</dbReference>
<sequence>MNTMTPLLEIRGLHIDATLPNGSTAHLLQDISLTLARGQVLGLIGESGAGKSTLGLTALGAVRGGAYVRAGEVRLGGIDLLTGGPALLRDIRGRRVAYVAQSAASAFNPAFRLIDQVIETSVQRRLMSKADARRRAIELFAKLELPSPETFGEKFPHQASGGQLQRAMTAMAMCARPDLIVFDEPTTALDVTTQIEVILAMRQAIREEGMAGLYISHDLALVAQMADAIMVLRHGRMVETGSVKQVIEAPATEYTRQLIAARGLRHAVQPERPPLLEMRGVTAGYGNVNIVENLSLVVPEGRTLAVVGESGSGKSTLGKVICGLLPAKAGRLVFAGRPLEPDMHRRPLDDLRDIQIVHQNPDMALNPRQRVREIIGAPLGRFQGLSGAAREAAVAALLEQVELKPELADRRPGALSGGQKQRVCIARALAARPRLIVCDEVTSALDPLVADGVLKLLARLQAEEGVSYFFITHDFGAVEALADHVAVMRNGAIVATGPTAQVLQPPYHPYTEALIRAVPELRLGWLDAVIAARKTRSQDAFPDRRPS</sequence>
<evidence type="ECO:0000256" key="6">
    <source>
        <dbReference type="ARBA" id="ARBA00022840"/>
    </source>
</evidence>
<reference evidence="9" key="2">
    <citation type="submission" date="2023-01" db="EMBL/GenBank/DDBJ databases">
        <authorList>
            <person name="Sun Q."/>
            <person name="Evtushenko L."/>
        </authorList>
    </citation>
    <scope>NUCLEOTIDE SEQUENCE</scope>
    <source>
        <strain evidence="9">VKM B-2789</strain>
    </source>
</reference>
<dbReference type="PANTHER" id="PTHR43297">
    <property type="entry name" value="OLIGOPEPTIDE TRANSPORT ATP-BINDING PROTEIN APPD"/>
    <property type="match status" value="1"/>
</dbReference>
<evidence type="ECO:0000256" key="2">
    <source>
        <dbReference type="ARBA" id="ARBA00005417"/>
    </source>
</evidence>
<comment type="subcellular location">
    <subcellularLocation>
        <location evidence="1">Cell inner membrane</location>
        <topology evidence="1">Peripheral membrane protein</topology>
    </subcellularLocation>
</comment>
<dbReference type="AlphaFoldDB" id="A0A9W6N9V1"/>
<feature type="domain" description="ABC transporter" evidence="8">
    <location>
        <begin position="276"/>
        <end position="515"/>
    </location>
</feature>
<evidence type="ECO:0000313" key="9">
    <source>
        <dbReference type="EMBL" id="GLK83799.1"/>
    </source>
</evidence>
<keyword evidence="4" id="KW-1003">Cell membrane</keyword>
<organism evidence="9 10">
    <name type="scientific">Ancylobacter defluvii</name>
    <dbReference type="NCBI Taxonomy" id="1282440"/>
    <lineage>
        <taxon>Bacteria</taxon>
        <taxon>Pseudomonadati</taxon>
        <taxon>Pseudomonadota</taxon>
        <taxon>Alphaproteobacteria</taxon>
        <taxon>Hyphomicrobiales</taxon>
        <taxon>Xanthobacteraceae</taxon>
        <taxon>Ancylobacter</taxon>
    </lineage>
</organism>
<keyword evidence="3" id="KW-0813">Transport</keyword>
<comment type="similarity">
    <text evidence="2">Belongs to the ABC transporter superfamily.</text>
</comment>
<dbReference type="Pfam" id="PF00005">
    <property type="entry name" value="ABC_tran"/>
    <property type="match status" value="2"/>
</dbReference>
<evidence type="ECO:0000256" key="5">
    <source>
        <dbReference type="ARBA" id="ARBA00022741"/>
    </source>
</evidence>
<dbReference type="InterPro" id="IPR017871">
    <property type="entry name" value="ABC_transporter-like_CS"/>
</dbReference>
<dbReference type="InterPro" id="IPR003439">
    <property type="entry name" value="ABC_transporter-like_ATP-bd"/>
</dbReference>
<evidence type="ECO:0000259" key="8">
    <source>
        <dbReference type="PROSITE" id="PS50893"/>
    </source>
</evidence>
<dbReference type="Proteomes" id="UP001143330">
    <property type="component" value="Unassembled WGS sequence"/>
</dbReference>
<dbReference type="Gene3D" id="3.40.50.300">
    <property type="entry name" value="P-loop containing nucleotide triphosphate hydrolases"/>
    <property type="match status" value="2"/>
</dbReference>
<dbReference type="PANTHER" id="PTHR43297:SF2">
    <property type="entry name" value="DIPEPTIDE TRANSPORT ATP-BINDING PROTEIN DPPD"/>
    <property type="match status" value="1"/>
</dbReference>
<dbReference type="FunFam" id="3.40.50.300:FF:002585">
    <property type="entry name" value="Glutathione import ATP-binding protein GsiA"/>
    <property type="match status" value="1"/>
</dbReference>
<evidence type="ECO:0000256" key="7">
    <source>
        <dbReference type="ARBA" id="ARBA00023136"/>
    </source>
</evidence>
<dbReference type="InterPro" id="IPR013563">
    <property type="entry name" value="Oligopep_ABC_C"/>
</dbReference>
<evidence type="ECO:0000313" key="10">
    <source>
        <dbReference type="Proteomes" id="UP001143330"/>
    </source>
</evidence>
<evidence type="ECO:0000256" key="3">
    <source>
        <dbReference type="ARBA" id="ARBA00022448"/>
    </source>
</evidence>
<keyword evidence="10" id="KW-1185">Reference proteome</keyword>
<proteinExistence type="inferred from homology"/>
<dbReference type="GO" id="GO:0005524">
    <property type="term" value="F:ATP binding"/>
    <property type="evidence" value="ECO:0007669"/>
    <property type="project" value="UniProtKB-KW"/>
</dbReference>
<dbReference type="PROSITE" id="PS00211">
    <property type="entry name" value="ABC_TRANSPORTER_1"/>
    <property type="match status" value="1"/>
</dbReference>
<comment type="caution">
    <text evidence="9">The sequence shown here is derived from an EMBL/GenBank/DDBJ whole genome shotgun (WGS) entry which is preliminary data.</text>
</comment>
<dbReference type="InterPro" id="IPR027417">
    <property type="entry name" value="P-loop_NTPase"/>
</dbReference>
<keyword evidence="5" id="KW-0547">Nucleotide-binding</keyword>
<dbReference type="EMBL" id="BSFM01000011">
    <property type="protein sequence ID" value="GLK83799.1"/>
    <property type="molecule type" value="Genomic_DNA"/>
</dbReference>
<reference evidence="9" key="1">
    <citation type="journal article" date="2014" name="Int. J. Syst. Evol. Microbiol.">
        <title>Complete genome sequence of Corynebacterium casei LMG S-19264T (=DSM 44701T), isolated from a smear-ripened cheese.</title>
        <authorList>
            <consortium name="US DOE Joint Genome Institute (JGI-PGF)"/>
            <person name="Walter F."/>
            <person name="Albersmeier A."/>
            <person name="Kalinowski J."/>
            <person name="Ruckert C."/>
        </authorList>
    </citation>
    <scope>NUCLEOTIDE SEQUENCE</scope>
    <source>
        <strain evidence="9">VKM B-2789</strain>
    </source>
</reference>
<dbReference type="CDD" id="cd03257">
    <property type="entry name" value="ABC_NikE_OppD_transporters"/>
    <property type="match status" value="2"/>
</dbReference>
<keyword evidence="6 9" id="KW-0067">ATP-binding</keyword>
<gene>
    <name evidence="9" type="ORF">GCM10017653_18690</name>
</gene>
<evidence type="ECO:0000256" key="1">
    <source>
        <dbReference type="ARBA" id="ARBA00004417"/>
    </source>
</evidence>
<dbReference type="SMART" id="SM00382">
    <property type="entry name" value="AAA"/>
    <property type="match status" value="2"/>
</dbReference>
<evidence type="ECO:0000256" key="4">
    <source>
        <dbReference type="ARBA" id="ARBA00022475"/>
    </source>
</evidence>
<protein>
    <submittedName>
        <fullName evidence="9">ABC transporter ATP-binding protein</fullName>
    </submittedName>
</protein>
<feature type="domain" description="ABC transporter" evidence="8">
    <location>
        <begin position="10"/>
        <end position="259"/>
    </location>
</feature>
<accession>A0A9W6N9V1</accession>
<dbReference type="Pfam" id="PF08352">
    <property type="entry name" value="oligo_HPY"/>
    <property type="match status" value="1"/>
</dbReference>
<name>A0A9W6N9V1_9HYPH</name>
<dbReference type="PROSITE" id="PS50893">
    <property type="entry name" value="ABC_TRANSPORTER_2"/>
    <property type="match status" value="2"/>
</dbReference>
<dbReference type="InterPro" id="IPR003593">
    <property type="entry name" value="AAA+_ATPase"/>
</dbReference>
<keyword evidence="7" id="KW-0472">Membrane</keyword>
<dbReference type="InterPro" id="IPR050388">
    <property type="entry name" value="ABC_Ni/Peptide_Import"/>
</dbReference>